<evidence type="ECO:0000313" key="1">
    <source>
        <dbReference type="EMBL" id="TJY65702.1"/>
    </source>
</evidence>
<gene>
    <name evidence="1" type="ORF">FAZ19_11300</name>
</gene>
<reference evidence="1 2" key="1">
    <citation type="submission" date="2019-04" db="EMBL/GenBank/DDBJ databases">
        <title>Sphingobacterium olei sp. nov., isolated from oil-contaminated soil.</title>
        <authorList>
            <person name="Liu B."/>
        </authorList>
    </citation>
    <scope>NUCLEOTIDE SEQUENCE [LARGE SCALE GENOMIC DNA]</scope>
    <source>
        <strain evidence="1 2">Y3L14</strain>
    </source>
</reference>
<keyword evidence="2" id="KW-1185">Reference proteome</keyword>
<dbReference type="Pfam" id="PF04170">
    <property type="entry name" value="NlpE"/>
    <property type="match status" value="1"/>
</dbReference>
<comment type="caution">
    <text evidence="1">The sequence shown here is derived from an EMBL/GenBank/DDBJ whole genome shotgun (WGS) entry which is preliminary data.</text>
</comment>
<sequence length="151" mass="16977">MKKIILLSTFFAIALVGCNNSPQHHGEQVNSNDTVATQQFKDEHTAQNSLDWIGTYEGTLPCADCEGIKTTIVLNEDYTFSSREEYLKSPNLLVEVNGNFVWDSSGFKVSLKDNKDYSRSFKVVENAILHLDTEGHEISGALSEQYRLIKK</sequence>
<accession>A0A4U0H5V5</accession>
<dbReference type="Proteomes" id="UP000309872">
    <property type="component" value="Unassembled WGS sequence"/>
</dbReference>
<dbReference type="RefSeq" id="WP_136820831.1">
    <property type="nucleotide sequence ID" value="NZ_BMJX01000003.1"/>
</dbReference>
<organism evidence="1 2">
    <name type="scientific">Sphingobacterium alkalisoli</name>
    <dbReference type="NCBI Taxonomy" id="1874115"/>
    <lineage>
        <taxon>Bacteria</taxon>
        <taxon>Pseudomonadati</taxon>
        <taxon>Bacteroidota</taxon>
        <taxon>Sphingobacteriia</taxon>
        <taxon>Sphingobacteriales</taxon>
        <taxon>Sphingobacteriaceae</taxon>
        <taxon>Sphingobacterium</taxon>
    </lineage>
</organism>
<dbReference type="PROSITE" id="PS51257">
    <property type="entry name" value="PROKAR_LIPOPROTEIN"/>
    <property type="match status" value="1"/>
</dbReference>
<dbReference type="OrthoDB" id="5348860at2"/>
<evidence type="ECO:0000313" key="2">
    <source>
        <dbReference type="Proteomes" id="UP000309872"/>
    </source>
</evidence>
<dbReference type="InterPro" id="IPR007298">
    <property type="entry name" value="Cu-R_lipoprotein_NlpE"/>
</dbReference>
<dbReference type="AlphaFoldDB" id="A0A4U0H5V5"/>
<proteinExistence type="predicted"/>
<dbReference type="EMBL" id="SUKA01000003">
    <property type="protein sequence ID" value="TJY65702.1"/>
    <property type="molecule type" value="Genomic_DNA"/>
</dbReference>
<name>A0A4U0H5V5_9SPHI</name>
<dbReference type="Gene3D" id="2.40.128.640">
    <property type="match status" value="1"/>
</dbReference>
<protein>
    <submittedName>
        <fullName evidence="1">Copper resistance protein NlpE</fullName>
    </submittedName>
</protein>